<name>A0AAN2C9C3_UNVUL</name>
<keyword evidence="1" id="KW-0802">TPR repeat</keyword>
<dbReference type="AlphaFoldDB" id="A0AAN2C9C3"/>
<keyword evidence="2" id="KW-0732">Signal</keyword>
<dbReference type="EMBL" id="AP025523">
    <property type="protein sequence ID" value="BDE06390.1"/>
    <property type="molecule type" value="Genomic_DNA"/>
</dbReference>
<dbReference type="KEGG" id="vab:WPS_16660"/>
<feature type="repeat" description="TPR" evidence="1">
    <location>
        <begin position="28"/>
        <end position="61"/>
    </location>
</feature>
<feature type="signal peptide" evidence="2">
    <location>
        <begin position="1"/>
        <end position="30"/>
    </location>
</feature>
<evidence type="ECO:0000256" key="1">
    <source>
        <dbReference type="PROSITE-ProRule" id="PRU00339"/>
    </source>
</evidence>
<accession>A0AAN2C9C3</accession>
<dbReference type="PROSITE" id="PS50005">
    <property type="entry name" value="TPR"/>
    <property type="match status" value="1"/>
</dbReference>
<proteinExistence type="predicted"/>
<dbReference type="InterPro" id="IPR011990">
    <property type="entry name" value="TPR-like_helical_dom_sf"/>
</dbReference>
<gene>
    <name evidence="3" type="ORF">WPS_16660</name>
</gene>
<sequence>MTIPPERRAAVALVALVSAAFLFHAQVASALVTRGDDRLRTGDIDGAVGAYDRAMRLDPVSRTAADRLAFSLLMRHGDSDAARSYAIASAALQHAPRDANLLVDRALAAQRLRRWKSAARDFALAAAVAHDSRFARLAERLANRGAGA</sequence>
<evidence type="ECO:0000256" key="2">
    <source>
        <dbReference type="SAM" id="SignalP"/>
    </source>
</evidence>
<evidence type="ECO:0000313" key="4">
    <source>
        <dbReference type="Proteomes" id="UP001317532"/>
    </source>
</evidence>
<keyword evidence="4" id="KW-1185">Reference proteome</keyword>
<dbReference type="Gene3D" id="1.25.40.10">
    <property type="entry name" value="Tetratricopeptide repeat domain"/>
    <property type="match status" value="1"/>
</dbReference>
<reference evidence="3 4" key="1">
    <citation type="journal article" date="2022" name="ISME Commun">
        <title>Vulcanimicrobium alpinus gen. nov. sp. nov., the first cultivated representative of the candidate phylum 'Eremiobacterota', is a metabolically versatile aerobic anoxygenic phototroph.</title>
        <authorList>
            <person name="Yabe S."/>
            <person name="Muto K."/>
            <person name="Abe K."/>
            <person name="Yokota A."/>
            <person name="Staudigel H."/>
            <person name="Tebo B.M."/>
        </authorList>
    </citation>
    <scope>NUCLEOTIDE SEQUENCE [LARGE SCALE GENOMIC DNA]</scope>
    <source>
        <strain evidence="3 4">WC8-2</strain>
    </source>
</reference>
<protein>
    <recommendedName>
        <fullName evidence="5">Tetratricopeptide repeat protein</fullName>
    </recommendedName>
</protein>
<dbReference type="Proteomes" id="UP001317532">
    <property type="component" value="Chromosome"/>
</dbReference>
<feature type="chain" id="PRO_5042877115" description="Tetratricopeptide repeat protein" evidence="2">
    <location>
        <begin position="31"/>
        <end position="148"/>
    </location>
</feature>
<evidence type="ECO:0000313" key="3">
    <source>
        <dbReference type="EMBL" id="BDE06390.1"/>
    </source>
</evidence>
<dbReference type="RefSeq" id="WP_317997352.1">
    <property type="nucleotide sequence ID" value="NZ_AP025523.1"/>
</dbReference>
<dbReference type="SUPFAM" id="SSF48452">
    <property type="entry name" value="TPR-like"/>
    <property type="match status" value="1"/>
</dbReference>
<organism evidence="3 4">
    <name type="scientific">Vulcanimicrobium alpinum</name>
    <dbReference type="NCBI Taxonomy" id="3016050"/>
    <lineage>
        <taxon>Bacteria</taxon>
        <taxon>Bacillati</taxon>
        <taxon>Vulcanimicrobiota</taxon>
        <taxon>Vulcanimicrobiia</taxon>
        <taxon>Vulcanimicrobiales</taxon>
        <taxon>Vulcanimicrobiaceae</taxon>
        <taxon>Vulcanimicrobium</taxon>
    </lineage>
</organism>
<dbReference type="InterPro" id="IPR019734">
    <property type="entry name" value="TPR_rpt"/>
</dbReference>
<evidence type="ECO:0008006" key="5">
    <source>
        <dbReference type="Google" id="ProtNLM"/>
    </source>
</evidence>